<feature type="region of interest" description="Disordered" evidence="1">
    <location>
        <begin position="100"/>
        <end position="122"/>
    </location>
</feature>
<dbReference type="Proteomes" id="UP000255382">
    <property type="component" value="Unassembled WGS sequence"/>
</dbReference>
<evidence type="ECO:0000313" key="2">
    <source>
        <dbReference type="EMBL" id="STV27015.1"/>
    </source>
</evidence>
<dbReference type="AlphaFoldDB" id="A0A378B1W9"/>
<name>A0A378B1W9_KLEPO</name>
<reference evidence="2 3" key="1">
    <citation type="submission" date="2018-06" db="EMBL/GenBank/DDBJ databases">
        <authorList>
            <consortium name="Pathogen Informatics"/>
            <person name="Doyle S."/>
        </authorList>
    </citation>
    <scope>NUCLEOTIDE SEQUENCE [LARGE SCALE GENOMIC DNA]</scope>
    <source>
        <strain evidence="2 3">NCTC5050</strain>
    </source>
</reference>
<protein>
    <submittedName>
        <fullName evidence="2">Uncharacterized protein</fullName>
    </submittedName>
</protein>
<keyword evidence="3" id="KW-1185">Reference proteome</keyword>
<feature type="compositionally biased region" description="Polar residues" evidence="1">
    <location>
        <begin position="208"/>
        <end position="222"/>
    </location>
</feature>
<evidence type="ECO:0000313" key="3">
    <source>
        <dbReference type="Proteomes" id="UP000255382"/>
    </source>
</evidence>
<accession>A0A378B1W9</accession>
<feature type="region of interest" description="Disordered" evidence="1">
    <location>
        <begin position="208"/>
        <end position="270"/>
    </location>
</feature>
<dbReference type="EMBL" id="UGLZ01000005">
    <property type="protein sequence ID" value="STV27015.1"/>
    <property type="molecule type" value="Genomic_DNA"/>
</dbReference>
<evidence type="ECO:0000256" key="1">
    <source>
        <dbReference type="SAM" id="MobiDB-lite"/>
    </source>
</evidence>
<organism evidence="2 3">
    <name type="scientific">Klebsiella pneumoniae subsp. ozaenae</name>
    <dbReference type="NCBI Taxonomy" id="574"/>
    <lineage>
        <taxon>Bacteria</taxon>
        <taxon>Pseudomonadati</taxon>
        <taxon>Pseudomonadota</taxon>
        <taxon>Gammaproteobacteria</taxon>
        <taxon>Enterobacterales</taxon>
        <taxon>Enterobacteriaceae</taxon>
        <taxon>Klebsiella/Raoultella group</taxon>
        <taxon>Klebsiella</taxon>
        <taxon>Klebsiella pneumoniae complex</taxon>
    </lineage>
</organism>
<proteinExistence type="predicted"/>
<gene>
    <name evidence="2" type="ORF">NCTC5050_04094</name>
</gene>
<sequence length="270" mass="27928">MVFTSHPSTGIAAEKLAHFVRVGLGFRQKTDCPAAPLYRSLPDTLSSSSTLLATGLLWPSIVRGCDDFGNRRRRKLFTVLQRAEREVLAKMVAQGAGAGKPAALQRSDRCPSCSPSGAGGRAAVVPPAASGRAFYRWPPQSGAKRCASHAGALGEGSDGMAGGKMLVQIVKQLTEAQALPAAGYRAQDLLRLAAVAMGRDDQAAATTLAASLPKSSRTQMQTKVDPRRAAGGSHQQSIAPRKGRPPPPGSAENGTAAPRCSASGLSPGGH</sequence>